<dbReference type="InterPro" id="IPR020845">
    <property type="entry name" value="AMP-binding_CS"/>
</dbReference>
<feature type="region of interest" description="Disordered" evidence="4">
    <location>
        <begin position="582"/>
        <end position="609"/>
    </location>
</feature>
<dbReference type="SUPFAM" id="SSF56801">
    <property type="entry name" value="Acetyl-CoA synthetase-like"/>
    <property type="match status" value="1"/>
</dbReference>
<evidence type="ECO:0000313" key="6">
    <source>
        <dbReference type="EMBL" id="GAB94932.1"/>
    </source>
</evidence>
<dbReference type="Pfam" id="PF00550">
    <property type="entry name" value="PP-binding"/>
    <property type="match status" value="1"/>
</dbReference>
<dbReference type="RefSeq" id="WP_006591464.1">
    <property type="nucleotide sequence ID" value="NZ_BAHD01000014.1"/>
</dbReference>
<dbReference type="InterPro" id="IPR000873">
    <property type="entry name" value="AMP-dep_synth/lig_dom"/>
</dbReference>
<dbReference type="Proteomes" id="UP000008366">
    <property type="component" value="Unassembled WGS sequence"/>
</dbReference>
<dbReference type="GO" id="GO:0043041">
    <property type="term" value="P:amino acid activation for nonribosomal peptide biosynthetic process"/>
    <property type="evidence" value="ECO:0007669"/>
    <property type="project" value="TreeGrafter"/>
</dbReference>
<dbReference type="GO" id="GO:0031177">
    <property type="term" value="F:phosphopantetheine binding"/>
    <property type="evidence" value="ECO:0007669"/>
    <property type="project" value="TreeGrafter"/>
</dbReference>
<dbReference type="PROSITE" id="PS00012">
    <property type="entry name" value="PHOSPHOPANTETHEINE"/>
    <property type="match status" value="1"/>
</dbReference>
<dbReference type="Gene3D" id="1.10.1200.10">
    <property type="entry name" value="ACP-like"/>
    <property type="match status" value="1"/>
</dbReference>
<protein>
    <submittedName>
        <fullName evidence="6">Putative non-ribosomal peptide synthetase</fullName>
    </submittedName>
</protein>
<name>K6WS68_9MICO</name>
<reference evidence="6 7" key="1">
    <citation type="submission" date="2012-08" db="EMBL/GenBank/DDBJ databases">
        <title>Whole genome shotgun sequence of Kineosphaera limosa NBRC 100340.</title>
        <authorList>
            <person name="Yoshida I."/>
            <person name="Isaki S."/>
            <person name="Hosoyama A."/>
            <person name="Tsuchikane K."/>
            <person name="Katsumata H."/>
            <person name="Ando Y."/>
            <person name="Ohji S."/>
            <person name="Hamada M."/>
            <person name="Tamura T."/>
            <person name="Yamazoe A."/>
            <person name="Yamazaki S."/>
            <person name="Fujita N."/>
        </authorList>
    </citation>
    <scope>NUCLEOTIDE SEQUENCE [LARGE SCALE GENOMIC DNA]</scope>
    <source>
        <strain evidence="6 7">NBRC 100340</strain>
    </source>
</reference>
<dbReference type="InterPro" id="IPR023213">
    <property type="entry name" value="CAT-like_dom_sf"/>
</dbReference>
<dbReference type="EMBL" id="BAHD01000014">
    <property type="protein sequence ID" value="GAB94932.1"/>
    <property type="molecule type" value="Genomic_DNA"/>
</dbReference>
<comment type="cofactor">
    <cofactor evidence="1">
        <name>pantetheine 4'-phosphate</name>
        <dbReference type="ChEBI" id="CHEBI:47942"/>
    </cofactor>
</comment>
<dbReference type="InterPro" id="IPR001242">
    <property type="entry name" value="Condensation_dom"/>
</dbReference>
<dbReference type="Gene3D" id="3.40.50.12780">
    <property type="entry name" value="N-terminal domain of ligase-like"/>
    <property type="match status" value="1"/>
</dbReference>
<dbReference type="AlphaFoldDB" id="K6WS68"/>
<evidence type="ECO:0000313" key="7">
    <source>
        <dbReference type="Proteomes" id="UP000008366"/>
    </source>
</evidence>
<keyword evidence="3" id="KW-0597">Phosphoprotein</keyword>
<dbReference type="PROSITE" id="PS50075">
    <property type="entry name" value="CARRIER"/>
    <property type="match status" value="1"/>
</dbReference>
<gene>
    <name evidence="6" type="ORF">KILIM_014_00680</name>
</gene>
<dbReference type="InterPro" id="IPR042099">
    <property type="entry name" value="ANL_N_sf"/>
</dbReference>
<dbReference type="GO" id="GO:0005737">
    <property type="term" value="C:cytoplasm"/>
    <property type="evidence" value="ECO:0007669"/>
    <property type="project" value="TreeGrafter"/>
</dbReference>
<dbReference type="Pfam" id="PF00668">
    <property type="entry name" value="Condensation"/>
    <property type="match status" value="1"/>
</dbReference>
<dbReference type="InterPro" id="IPR025110">
    <property type="entry name" value="AMP-bd_C"/>
</dbReference>
<comment type="caution">
    <text evidence="6">The sequence shown here is derived from an EMBL/GenBank/DDBJ whole genome shotgun (WGS) entry which is preliminary data.</text>
</comment>
<dbReference type="SUPFAM" id="SSF52777">
    <property type="entry name" value="CoA-dependent acyltransferases"/>
    <property type="match status" value="2"/>
</dbReference>
<dbReference type="InterPro" id="IPR010071">
    <property type="entry name" value="AA_adenyl_dom"/>
</dbReference>
<dbReference type="Gene3D" id="3.30.559.10">
    <property type="entry name" value="Chloramphenicol acetyltransferase-like domain"/>
    <property type="match status" value="1"/>
</dbReference>
<evidence type="ECO:0000256" key="3">
    <source>
        <dbReference type="ARBA" id="ARBA00022553"/>
    </source>
</evidence>
<accession>K6WS68</accession>
<feature type="region of interest" description="Disordered" evidence="4">
    <location>
        <begin position="1065"/>
        <end position="1116"/>
    </location>
</feature>
<dbReference type="NCBIfam" id="TIGR01733">
    <property type="entry name" value="AA-adenyl-dom"/>
    <property type="match status" value="1"/>
</dbReference>
<dbReference type="PROSITE" id="PS00455">
    <property type="entry name" value="AMP_BINDING"/>
    <property type="match status" value="1"/>
</dbReference>
<keyword evidence="7" id="KW-1185">Reference proteome</keyword>
<feature type="compositionally biased region" description="Low complexity" evidence="4">
    <location>
        <begin position="1069"/>
        <end position="1083"/>
    </location>
</feature>
<dbReference type="InterPro" id="IPR036736">
    <property type="entry name" value="ACP-like_sf"/>
</dbReference>
<dbReference type="SUPFAM" id="SSF47336">
    <property type="entry name" value="ACP-like"/>
    <property type="match status" value="1"/>
</dbReference>
<dbReference type="PANTHER" id="PTHR45527:SF1">
    <property type="entry name" value="FATTY ACID SYNTHASE"/>
    <property type="match status" value="1"/>
</dbReference>
<keyword evidence="2" id="KW-0596">Phosphopantetheine</keyword>
<sequence>MTHSHHTRSAPALTRSQEGVVHAQLIEAGSARYTVGEAVELRGPVELPALAAAIERAVGEVPGWALRVDADGVTAMAGGSGAGQVCEVVDLRASPDPWAAATEVMAQQMVQGLSFGGQALHRQRLLMLAPDRVVWLAAAHHVLVDGYGLVLLVRRALQLYADGRAGRASAPTRFIGVEAIVAAERAYEASASHDRDREYWLEVDRRAEEAGAARALLRTAGGTGSGVFATSRADLDAAADRLGHTWPDLLAVAHAVAVSRLAGHRDVVTGIPLMNRLGPAALAPTSVVNILPLHVHVDPGASVAHLVAQVAERLRALRRHGRFRAEELARLTGRVSGDAPLVGAELNIKVFDQPGRVGDLDVTIHNLAEGPVDDLGLSVYRHDRALMWSATAPGSAPVATLRAAGANAGATIDAASAASPTSPAEAAGHLVGDVLDALVRAEARTPVGALAAPAVPLPPLGAGALSPSTIADAAQSPPTVATLLARTVAAHPERIALVDTAHDTRLSYADLAVRVAATAEALTARTAAGDTVALEVPRCADAVVALLACLVSGRVAVPLDPMWPDSRRAELRAGVGAGCTLESAPMSSPVSESPACDERDAPGGHTGRDDAAERLQLPIDRHAIAYVIHTSGSTGRPKGVAVSHDALAHFLAHHRAETFAPLADGQSLRVAQTLPLEFDGSWDTLQGLFLGHEVHLLSREVTRDPAATVAQVRAHALEFLDTTPTVLAALLDEGLLDAGHSLRMVSVGGEACPPELWARLLAERGLQVANFYGPTETCVDAVGLVRPAAGPPTGAEITGRGSIGSPLRSVRALVLDPHLGSVPPGVVGELYLAGPQVALGYLGRSALTAERFVADRTGPPGSRMYRTGDLVVIGPDGLLDYRGRADDQVKVRGYRVEPGEVEAGLRRLAGVRQAAVVARDGALVAYVVAAEPGTQLRDAARDVLPEHLVPARVVVLDALPRTSTGKLDVAALPLDDEAPTATSPALAPATDAERALAGVLADVLALSIARIGGDSDFFALGGDSISAIKVVAALRRAGHHTSVGAIFTDRTLARIAAGITLADTTEGTADGSSAGSDAAGPDPRLTATQLASVHDLIARRSRRPRSGRQPERTPRA</sequence>
<dbReference type="GO" id="GO:0008610">
    <property type="term" value="P:lipid biosynthetic process"/>
    <property type="evidence" value="ECO:0007669"/>
    <property type="project" value="UniProtKB-ARBA"/>
</dbReference>
<dbReference type="Pfam" id="PF00501">
    <property type="entry name" value="AMP-binding"/>
    <property type="match status" value="1"/>
</dbReference>
<dbReference type="Gene3D" id="3.30.300.30">
    <property type="match status" value="1"/>
</dbReference>
<dbReference type="eggNOG" id="COG1020">
    <property type="taxonomic scope" value="Bacteria"/>
</dbReference>
<dbReference type="Pfam" id="PF13193">
    <property type="entry name" value="AMP-binding_C"/>
    <property type="match status" value="1"/>
</dbReference>
<dbReference type="Gene3D" id="3.30.559.30">
    <property type="entry name" value="Nonribosomal peptide synthetase, condensation domain"/>
    <property type="match status" value="1"/>
</dbReference>
<dbReference type="CDD" id="cd05930">
    <property type="entry name" value="A_NRPS"/>
    <property type="match status" value="1"/>
</dbReference>
<evidence type="ECO:0000259" key="5">
    <source>
        <dbReference type="PROSITE" id="PS50075"/>
    </source>
</evidence>
<feature type="compositionally biased region" description="Basic and acidic residues" evidence="4">
    <location>
        <begin position="596"/>
        <end position="609"/>
    </location>
</feature>
<proteinExistence type="predicted"/>
<dbReference type="STRING" id="1184609.KILIM_014_00680"/>
<evidence type="ECO:0000256" key="4">
    <source>
        <dbReference type="SAM" id="MobiDB-lite"/>
    </source>
</evidence>
<evidence type="ECO:0000256" key="1">
    <source>
        <dbReference type="ARBA" id="ARBA00001957"/>
    </source>
</evidence>
<dbReference type="OrthoDB" id="2472181at2"/>
<dbReference type="InterPro" id="IPR045851">
    <property type="entry name" value="AMP-bd_C_sf"/>
</dbReference>
<organism evidence="6 7">
    <name type="scientific">Kineosphaera limosa NBRC 100340</name>
    <dbReference type="NCBI Taxonomy" id="1184609"/>
    <lineage>
        <taxon>Bacteria</taxon>
        <taxon>Bacillati</taxon>
        <taxon>Actinomycetota</taxon>
        <taxon>Actinomycetes</taxon>
        <taxon>Micrococcales</taxon>
        <taxon>Dermatophilaceae</taxon>
        <taxon>Kineosphaera</taxon>
    </lineage>
</organism>
<feature type="domain" description="Carrier" evidence="5">
    <location>
        <begin position="987"/>
        <end position="1063"/>
    </location>
</feature>
<dbReference type="InterPro" id="IPR009081">
    <property type="entry name" value="PP-bd_ACP"/>
</dbReference>
<evidence type="ECO:0000256" key="2">
    <source>
        <dbReference type="ARBA" id="ARBA00022450"/>
    </source>
</evidence>
<dbReference type="GO" id="GO:0044550">
    <property type="term" value="P:secondary metabolite biosynthetic process"/>
    <property type="evidence" value="ECO:0007669"/>
    <property type="project" value="TreeGrafter"/>
</dbReference>
<dbReference type="PANTHER" id="PTHR45527">
    <property type="entry name" value="NONRIBOSOMAL PEPTIDE SYNTHETASE"/>
    <property type="match status" value="1"/>
</dbReference>
<dbReference type="InterPro" id="IPR006162">
    <property type="entry name" value="Ppantetheine_attach_site"/>
</dbReference>
<dbReference type="GO" id="GO:0003824">
    <property type="term" value="F:catalytic activity"/>
    <property type="evidence" value="ECO:0007669"/>
    <property type="project" value="InterPro"/>
</dbReference>